<dbReference type="OrthoDB" id="6810016at2"/>
<dbReference type="SMART" id="SM00671">
    <property type="entry name" value="SEL1"/>
    <property type="match status" value="3"/>
</dbReference>
<dbReference type="PANTHER" id="PTHR11102">
    <property type="entry name" value="SEL-1-LIKE PROTEIN"/>
    <property type="match status" value="1"/>
</dbReference>
<dbReference type="SUPFAM" id="SSF81901">
    <property type="entry name" value="HCP-like"/>
    <property type="match status" value="1"/>
</dbReference>
<dbReference type="Proteomes" id="UP000274556">
    <property type="component" value="Unassembled WGS sequence"/>
</dbReference>
<gene>
    <name evidence="2" type="ORF">BDD21_3813</name>
</gene>
<dbReference type="PANTHER" id="PTHR11102:SF160">
    <property type="entry name" value="ERAD-ASSOCIATED E3 UBIQUITIN-PROTEIN LIGASE COMPONENT HRD3"/>
    <property type="match status" value="1"/>
</dbReference>
<comment type="caution">
    <text evidence="2">The sequence shown here is derived from an EMBL/GenBank/DDBJ whole genome shotgun (WGS) entry which is preliminary data.</text>
</comment>
<evidence type="ECO:0000256" key="1">
    <source>
        <dbReference type="SAM" id="MobiDB-lite"/>
    </source>
</evidence>
<dbReference type="Pfam" id="PF08238">
    <property type="entry name" value="Sel1"/>
    <property type="match status" value="2"/>
</dbReference>
<dbReference type="PROSITE" id="PS51257">
    <property type="entry name" value="PROKAR_LIPOPROTEIN"/>
    <property type="match status" value="1"/>
</dbReference>
<sequence length="359" mass="38758">MKRIRSLTDVFPRGSAGAIAAVITLLVGGCATTGSGTDPSAVYGQVSGTADAPGATGYVIAQLEDLTVVDCLLPGRLRRMGATITWVGRPRPVKQTISDCEILGGQYVLFDRADFDTALAVWKFAAEQGDPTAQTYVGEIFERGLGRAPDYATAAQWYRKAAVQGSPRAQLRLGALYEKGLGVQRDPVEALDWFRQAAGLQKDRIVYLSQAVAEAKRRTGESAPRPAPPRPAPPSRAPVAATQAPSAELAGQPGIERVSPVRPDVVQPARQELSQITAVAQTRNQELIRAETARDRAKEDIVLRSRETRLMDQAKPVIRADRRLIDQYVALTQEAETQRVAAEGLERVLEVAAPVMAQQ</sequence>
<proteinExistence type="predicted"/>
<dbReference type="Gene3D" id="1.25.40.10">
    <property type="entry name" value="Tetratricopeptide repeat domain"/>
    <property type="match status" value="1"/>
</dbReference>
<dbReference type="InterPro" id="IPR011990">
    <property type="entry name" value="TPR-like_helical_dom_sf"/>
</dbReference>
<dbReference type="EMBL" id="RBXL01000001">
    <property type="protein sequence ID" value="RKT46306.1"/>
    <property type="molecule type" value="Genomic_DNA"/>
</dbReference>
<dbReference type="AlphaFoldDB" id="A0A495VA91"/>
<protein>
    <submittedName>
        <fullName evidence="2">Sel1 repeat-containing protein</fullName>
    </submittedName>
</protein>
<keyword evidence="3" id="KW-1185">Reference proteome</keyword>
<evidence type="ECO:0000313" key="2">
    <source>
        <dbReference type="EMBL" id="RKT46306.1"/>
    </source>
</evidence>
<feature type="compositionally biased region" description="Pro residues" evidence="1">
    <location>
        <begin position="225"/>
        <end position="236"/>
    </location>
</feature>
<accession>A0A495VA91</accession>
<reference evidence="2 3" key="1">
    <citation type="submission" date="2018-10" db="EMBL/GenBank/DDBJ databases">
        <title>Genomic Encyclopedia of Archaeal and Bacterial Type Strains, Phase II (KMG-II): from individual species to whole genera.</title>
        <authorList>
            <person name="Goeker M."/>
        </authorList>
    </citation>
    <scope>NUCLEOTIDE SEQUENCE [LARGE SCALE GENOMIC DNA]</scope>
    <source>
        <strain evidence="2 3">DSM 235</strain>
    </source>
</reference>
<feature type="region of interest" description="Disordered" evidence="1">
    <location>
        <begin position="216"/>
        <end position="259"/>
    </location>
</feature>
<organism evidence="2 3">
    <name type="scientific">Thiocapsa rosea</name>
    <dbReference type="NCBI Taxonomy" id="69360"/>
    <lineage>
        <taxon>Bacteria</taxon>
        <taxon>Pseudomonadati</taxon>
        <taxon>Pseudomonadota</taxon>
        <taxon>Gammaproteobacteria</taxon>
        <taxon>Chromatiales</taxon>
        <taxon>Chromatiaceae</taxon>
        <taxon>Thiocapsa</taxon>
    </lineage>
</organism>
<dbReference type="RefSeq" id="WP_120798450.1">
    <property type="nucleotide sequence ID" value="NZ_RBXL01000001.1"/>
</dbReference>
<name>A0A495VA91_9GAMM</name>
<evidence type="ECO:0000313" key="3">
    <source>
        <dbReference type="Proteomes" id="UP000274556"/>
    </source>
</evidence>
<dbReference type="InterPro" id="IPR006597">
    <property type="entry name" value="Sel1-like"/>
</dbReference>
<dbReference type="InterPro" id="IPR050767">
    <property type="entry name" value="Sel1_AlgK"/>
</dbReference>